<feature type="active site" description="Nucleophile" evidence="4">
    <location>
        <position position="336"/>
    </location>
</feature>
<dbReference type="AlphaFoldDB" id="A0A9X7VWU3"/>
<dbReference type="Proteomes" id="UP000663505">
    <property type="component" value="Chromosome"/>
</dbReference>
<evidence type="ECO:0000256" key="3">
    <source>
        <dbReference type="ARBA" id="ARBA00022962"/>
    </source>
</evidence>
<dbReference type="SUPFAM" id="SSF52317">
    <property type="entry name" value="Class I glutamine amidotransferase-like"/>
    <property type="match status" value="1"/>
</dbReference>
<dbReference type="HAMAP" id="MF_00028">
    <property type="entry name" value="CobQ"/>
    <property type="match status" value="1"/>
</dbReference>
<comment type="pathway">
    <text evidence="1 4">Cofactor biosynthesis; adenosylcobalamin biosynthesis.</text>
</comment>
<protein>
    <recommendedName>
        <fullName evidence="4">Cobyric acid synthase</fullName>
    </recommendedName>
</protein>
<accession>A0A9X7VWU3</accession>
<feature type="domain" description="CobQ/CobB/MinD/ParA nucleotide binding" evidence="5">
    <location>
        <begin position="5"/>
        <end position="231"/>
    </location>
</feature>
<feature type="active site" evidence="4">
    <location>
        <position position="444"/>
    </location>
</feature>
<evidence type="ECO:0000313" key="7">
    <source>
        <dbReference type="EMBL" id="QSO46509.1"/>
    </source>
</evidence>
<dbReference type="PROSITE" id="PS51274">
    <property type="entry name" value="GATASE_COBBQ"/>
    <property type="match status" value="1"/>
</dbReference>
<reference evidence="7 8" key="1">
    <citation type="submission" date="2021-02" db="EMBL/GenBank/DDBJ databases">
        <title>Alicyclobacillus curvatus sp. nov. and Alicyclobacillus mengziensis sp. nov., two acidophilic bacteria isolated from acid mine drainage.</title>
        <authorList>
            <person name="Huang Y."/>
        </authorList>
    </citation>
    <scope>NUCLEOTIDE SEQUENCE [LARGE SCALE GENOMIC DNA]</scope>
    <source>
        <strain evidence="7 8">S30H14</strain>
    </source>
</reference>
<dbReference type="Gene3D" id="3.40.50.300">
    <property type="entry name" value="P-loop containing nucleotide triphosphate hydrolases"/>
    <property type="match status" value="1"/>
</dbReference>
<comment type="similarity">
    <text evidence="4">Belongs to the CobB/CobQ family. CobQ subfamily.</text>
</comment>
<evidence type="ECO:0000256" key="2">
    <source>
        <dbReference type="ARBA" id="ARBA00022573"/>
    </source>
</evidence>
<dbReference type="Pfam" id="PF07685">
    <property type="entry name" value="GATase_3"/>
    <property type="match status" value="1"/>
</dbReference>
<dbReference type="InterPro" id="IPR029062">
    <property type="entry name" value="Class_I_gatase-like"/>
</dbReference>
<evidence type="ECO:0000256" key="1">
    <source>
        <dbReference type="ARBA" id="ARBA00004953"/>
    </source>
</evidence>
<evidence type="ECO:0000313" key="8">
    <source>
        <dbReference type="Proteomes" id="UP000663505"/>
    </source>
</evidence>
<dbReference type="NCBIfam" id="TIGR00313">
    <property type="entry name" value="cobQ"/>
    <property type="match status" value="1"/>
</dbReference>
<dbReference type="SUPFAM" id="SSF52540">
    <property type="entry name" value="P-loop containing nucleoside triphosphate hydrolases"/>
    <property type="match status" value="1"/>
</dbReference>
<gene>
    <name evidence="4" type="primary">cobQ</name>
    <name evidence="7" type="ORF">JZ786_18885</name>
</gene>
<dbReference type="InterPro" id="IPR047045">
    <property type="entry name" value="CobQ_N"/>
</dbReference>
<comment type="function">
    <text evidence="4">Catalyzes amidations at positions B, D, E, and G on adenosylcobyrinic A,C-diamide. NH(2) groups are provided by glutamine, and one molecule of ATP is hydrogenolyzed for each amidation.</text>
</comment>
<dbReference type="PANTHER" id="PTHR21343">
    <property type="entry name" value="DETHIOBIOTIN SYNTHETASE"/>
    <property type="match status" value="1"/>
</dbReference>
<dbReference type="CDD" id="cd01750">
    <property type="entry name" value="GATase1_CobQ"/>
    <property type="match status" value="1"/>
</dbReference>
<keyword evidence="2 4" id="KW-0169">Cobalamin biosynthesis</keyword>
<dbReference type="InterPro" id="IPR004459">
    <property type="entry name" value="CobQ_synth"/>
</dbReference>
<dbReference type="RefSeq" id="WP_206655878.1">
    <property type="nucleotide sequence ID" value="NZ_CP071182.1"/>
</dbReference>
<dbReference type="InterPro" id="IPR002586">
    <property type="entry name" value="CobQ/CobB/MinD/ParA_Nub-bd_dom"/>
</dbReference>
<dbReference type="InterPro" id="IPR011698">
    <property type="entry name" value="GATase_3"/>
</dbReference>
<keyword evidence="3 4" id="KW-0315">Glutamine amidotransferase</keyword>
<dbReference type="GO" id="GO:0009236">
    <property type="term" value="P:cobalamin biosynthetic process"/>
    <property type="evidence" value="ECO:0007669"/>
    <property type="project" value="UniProtKB-UniRule"/>
</dbReference>
<dbReference type="NCBIfam" id="NF001989">
    <property type="entry name" value="PRK00784.1"/>
    <property type="match status" value="1"/>
</dbReference>
<name>A0A9X7VWU3_9BACL</name>
<dbReference type="InterPro" id="IPR027417">
    <property type="entry name" value="P-loop_NTPase"/>
</dbReference>
<dbReference type="GO" id="GO:0003824">
    <property type="term" value="F:catalytic activity"/>
    <property type="evidence" value="ECO:0007669"/>
    <property type="project" value="InterPro"/>
</dbReference>
<dbReference type="PANTHER" id="PTHR21343:SF1">
    <property type="entry name" value="COBYRIC ACID SYNTHASE"/>
    <property type="match status" value="1"/>
</dbReference>
<dbReference type="KEGG" id="afx:JZ786_18885"/>
<evidence type="ECO:0000259" key="6">
    <source>
        <dbReference type="Pfam" id="PF07685"/>
    </source>
</evidence>
<dbReference type="InterPro" id="IPR033949">
    <property type="entry name" value="CobQ_GATase1"/>
</dbReference>
<dbReference type="Gene3D" id="3.40.50.880">
    <property type="match status" value="1"/>
</dbReference>
<dbReference type="EMBL" id="CP071182">
    <property type="protein sequence ID" value="QSO46509.1"/>
    <property type="molecule type" value="Genomic_DNA"/>
</dbReference>
<sequence>MAKSIMVMGTSSNVGKSILATAICRILTEDGYRIAPFKAQNMSLNSAVTPSGREIGRAQAVQAEACGILPNEHMNPVLLKPTGDMRSQVVLQGRPVGTRSARDYFYDEKDTLWQAVVESYQYLAERHDVIVIEGAGSPVEMNLKTRDIANMRTAAMAGAGVLLVADIDRGGVFASVVGTLQLLDPDERRMVKGIIINRFRGDASLFDEGRRWLEEYTGVPVLAVVPFIPNLGIDEEDSVGLASERYHKTRAVGPSLRVGIIQLPHISNFTDFDPLFLEPNVHAFFCSKPEQLADADVIVLPGTKSTLLDLNWLHENGWSKAVVGAVRRGAHALGICGGYQMLGKQVYDPEHHESNLDAISGLGLFDSVTTIHPHKKTVLVMGNFIGPFEGIALAGYEIHMGTTLFEGQQKPLAVTRPAHKDDLAEASLEGHVSPDGRVIGTYLHGVLHNDEFRNQWLNDIREAKGLPPQAVATNTLAIRAAAFQRLADTVRSHLDMNLFYRILGQ</sequence>
<dbReference type="GO" id="GO:0015420">
    <property type="term" value="F:ABC-type vitamin B12 transporter activity"/>
    <property type="evidence" value="ECO:0007669"/>
    <property type="project" value="UniProtKB-UniRule"/>
</dbReference>
<proteinExistence type="inferred from homology"/>
<evidence type="ECO:0000256" key="4">
    <source>
        <dbReference type="HAMAP-Rule" id="MF_00028"/>
    </source>
</evidence>
<dbReference type="CDD" id="cd05389">
    <property type="entry name" value="CobQ_N"/>
    <property type="match status" value="1"/>
</dbReference>
<organism evidence="7 8">
    <name type="scientific">Alicyclobacillus mengziensis</name>
    <dbReference type="NCBI Taxonomy" id="2931921"/>
    <lineage>
        <taxon>Bacteria</taxon>
        <taxon>Bacillati</taxon>
        <taxon>Bacillota</taxon>
        <taxon>Bacilli</taxon>
        <taxon>Bacillales</taxon>
        <taxon>Alicyclobacillaceae</taxon>
        <taxon>Alicyclobacillus</taxon>
    </lineage>
</organism>
<feature type="domain" description="CobB/CobQ-like glutamine amidotransferase" evidence="6">
    <location>
        <begin position="257"/>
        <end position="452"/>
    </location>
</feature>
<dbReference type="Pfam" id="PF01656">
    <property type="entry name" value="CbiA"/>
    <property type="match status" value="1"/>
</dbReference>
<evidence type="ECO:0000259" key="5">
    <source>
        <dbReference type="Pfam" id="PF01656"/>
    </source>
</evidence>
<keyword evidence="8" id="KW-1185">Reference proteome</keyword>